<keyword evidence="3" id="KW-1185">Reference proteome</keyword>
<comment type="caution">
    <text evidence="2">The sequence shown here is derived from an EMBL/GenBank/DDBJ whole genome shotgun (WGS) entry which is preliminary data.</text>
</comment>
<dbReference type="Pfam" id="PF08757">
    <property type="entry name" value="CotH"/>
    <property type="match status" value="1"/>
</dbReference>
<evidence type="ECO:0000313" key="3">
    <source>
        <dbReference type="Proteomes" id="UP000193920"/>
    </source>
</evidence>
<feature type="chain" id="PRO_5013028167" evidence="1">
    <location>
        <begin position="21"/>
        <end position="581"/>
    </location>
</feature>
<keyword evidence="1" id="KW-0732">Signal</keyword>
<dbReference type="PANTHER" id="PTHR40050:SF1">
    <property type="entry name" value="INNER SPORE COAT PROTEIN H"/>
    <property type="match status" value="1"/>
</dbReference>
<evidence type="ECO:0000256" key="1">
    <source>
        <dbReference type="SAM" id="SignalP"/>
    </source>
</evidence>
<evidence type="ECO:0000313" key="2">
    <source>
        <dbReference type="EMBL" id="ORY24929.1"/>
    </source>
</evidence>
<sequence>MNKLIFSLIVLAYIVNTSYAVYFKVLCAAQDYGGTGVSVNIDGTSHPMVSANSDILYEFTYDGVPNQYYYEITGTTINELTLFNNTPRTWDSQSTTTLYEIFGRPITIGDDIIATIPRIREPLPGYDKYSLLFQEGEMPVISVHISNADYLQLTTMVKKQKIEYKMEFDLFTPYEKYHFTNATLSFSGQGSVNQEKKPYKFDLSGNEEDKANSEIFNRKEFKLRSLRFDESYMKNKLIMDMAESLALPLTQTAACRLYVNNKSFGLYELSDMYKKKFVRRFFNPPKISEEYVYGSLYKGVSQQNNAGNPIPAYLYPDFEDVTISDLYESVVAADPTNAHADIQKFITWLNALPETASKEEIEQKFDVDMFLKYIILEYLSCHWDGYLGNGNNYFVYVEPNDGKYHFFSYDFDITLGKWCKAITGDIDTYVTEVVSVEDRFYGSQKQRKPVLYTKIIKNPNITPLFNDLVKEIVGNLFNIDALGPRLDYFYEFYKYDMYWDNDCLRNLPTHEFVKSQEIPEKTKIDAQYSDTSNDVEDLRSFIKSRSSNAAQLYGVTSFSAKGKFGEVGGKLMTIGKDTEST</sequence>
<accession>A0A1Y2AQS9</accession>
<feature type="signal peptide" evidence="1">
    <location>
        <begin position="1"/>
        <end position="20"/>
    </location>
</feature>
<dbReference type="PANTHER" id="PTHR40050">
    <property type="entry name" value="INNER SPORE COAT PROTEIN H"/>
    <property type="match status" value="1"/>
</dbReference>
<dbReference type="OrthoDB" id="10267127at2759"/>
<organism evidence="2 3">
    <name type="scientific">Neocallimastix californiae</name>
    <dbReference type="NCBI Taxonomy" id="1754190"/>
    <lineage>
        <taxon>Eukaryota</taxon>
        <taxon>Fungi</taxon>
        <taxon>Fungi incertae sedis</taxon>
        <taxon>Chytridiomycota</taxon>
        <taxon>Chytridiomycota incertae sedis</taxon>
        <taxon>Neocallimastigomycetes</taxon>
        <taxon>Neocallimastigales</taxon>
        <taxon>Neocallimastigaceae</taxon>
        <taxon>Neocallimastix</taxon>
    </lineage>
</organism>
<proteinExistence type="predicted"/>
<dbReference type="Proteomes" id="UP000193920">
    <property type="component" value="Unassembled WGS sequence"/>
</dbReference>
<reference evidence="2 3" key="1">
    <citation type="submission" date="2016-08" db="EMBL/GenBank/DDBJ databases">
        <title>A Parts List for Fungal Cellulosomes Revealed by Comparative Genomics.</title>
        <authorList>
            <consortium name="DOE Joint Genome Institute"/>
            <person name="Haitjema C.H."/>
            <person name="Gilmore S.P."/>
            <person name="Henske J.K."/>
            <person name="Solomon K.V."/>
            <person name="De Groot R."/>
            <person name="Kuo A."/>
            <person name="Mondo S.J."/>
            <person name="Salamov A.A."/>
            <person name="Labutti K."/>
            <person name="Zhao Z."/>
            <person name="Chiniquy J."/>
            <person name="Barry K."/>
            <person name="Brewer H.M."/>
            <person name="Purvine S.O."/>
            <person name="Wright A.T."/>
            <person name="Boxma B."/>
            <person name="Van Alen T."/>
            <person name="Hackstein J.H."/>
            <person name="Baker S.E."/>
            <person name="Grigoriev I.V."/>
            <person name="O'Malley M.A."/>
        </authorList>
    </citation>
    <scope>NUCLEOTIDE SEQUENCE [LARGE SCALE GENOMIC DNA]</scope>
    <source>
        <strain evidence="2 3">G1</strain>
    </source>
</reference>
<name>A0A1Y2AQS9_9FUNG</name>
<protein>
    <submittedName>
        <fullName evidence="2">Coth-domain-containing protein</fullName>
    </submittedName>
</protein>
<dbReference type="EMBL" id="MCOG01000217">
    <property type="protein sequence ID" value="ORY24929.1"/>
    <property type="molecule type" value="Genomic_DNA"/>
</dbReference>
<gene>
    <name evidence="2" type="ORF">LY90DRAFT_514399</name>
</gene>
<dbReference type="AlphaFoldDB" id="A0A1Y2AQS9"/>
<dbReference type="InterPro" id="IPR014867">
    <property type="entry name" value="Spore_coat_CotH_CotH2/3/7"/>
</dbReference>